<keyword evidence="3" id="KW-1185">Reference proteome</keyword>
<dbReference type="KEGG" id="azq:G3580_00350"/>
<evidence type="ECO:0000256" key="1">
    <source>
        <dbReference type="SAM" id="SignalP"/>
    </source>
</evidence>
<accession>A0A6C1B068</accession>
<organism evidence="2 3">
    <name type="scientific">Nitrogeniibacter mangrovi</name>
    <dbReference type="NCBI Taxonomy" id="2016596"/>
    <lineage>
        <taxon>Bacteria</taxon>
        <taxon>Pseudomonadati</taxon>
        <taxon>Pseudomonadota</taxon>
        <taxon>Betaproteobacteria</taxon>
        <taxon>Rhodocyclales</taxon>
        <taxon>Zoogloeaceae</taxon>
        <taxon>Nitrogeniibacter</taxon>
    </lineage>
</organism>
<dbReference type="RefSeq" id="WP_173763374.1">
    <property type="nucleotide sequence ID" value="NZ_CP048836.1"/>
</dbReference>
<evidence type="ECO:0008006" key="4">
    <source>
        <dbReference type="Google" id="ProtNLM"/>
    </source>
</evidence>
<dbReference type="SUPFAM" id="SSF53850">
    <property type="entry name" value="Periplasmic binding protein-like II"/>
    <property type="match status" value="1"/>
</dbReference>
<feature type="chain" id="PRO_5025368778" description="PBP domain-containing protein" evidence="1">
    <location>
        <begin position="22"/>
        <end position="474"/>
    </location>
</feature>
<gene>
    <name evidence="2" type="ORF">G3580_00350</name>
</gene>
<dbReference type="Proteomes" id="UP000501991">
    <property type="component" value="Chromosome"/>
</dbReference>
<dbReference type="AlphaFoldDB" id="A0A6C1B068"/>
<name>A0A6C1B068_9RHOO</name>
<evidence type="ECO:0000313" key="2">
    <source>
        <dbReference type="EMBL" id="QID16208.1"/>
    </source>
</evidence>
<dbReference type="Gene3D" id="3.40.190.10">
    <property type="entry name" value="Periplasmic binding protein-like II"/>
    <property type="match status" value="1"/>
</dbReference>
<proteinExistence type="predicted"/>
<protein>
    <recommendedName>
        <fullName evidence="4">PBP domain-containing protein</fullName>
    </recommendedName>
</protein>
<feature type="signal peptide" evidence="1">
    <location>
        <begin position="1"/>
        <end position="21"/>
    </location>
</feature>
<keyword evidence="1" id="KW-0732">Signal</keyword>
<dbReference type="EMBL" id="CP048836">
    <property type="protein sequence ID" value="QID16208.1"/>
    <property type="molecule type" value="Genomic_DNA"/>
</dbReference>
<sequence length="474" mass="49350">MKLKQLALGCAFAAAAIGAQAASVIDAQTTVVFFSGASAVDNFLSDIANSMMTGVVKYEGAVGAVKDKNYNAWVGTAVSGIPGIPAGTKLALIKRSQGGSAFGIGPVANHQMIRSLNLNDCDTNNLTCQIFGADDGSAGLVPDMGMSDVEPSMFKGINLEPGQTVTANSAFSTITPINQQIFGIVTTDSIPATQHISRSTYGDILSGAYETWDQVDSSLTSVDAQENVVVCRRVQGSGTQASYNRFFNNFPCGEATGSNTVVATLYDSTGIGFVSGSGTQADPFVIDPTAAAGKVIVENSSSGNVRDCMQAAQNHTDHTAQASDGYYYTFKFSNSTKPFRAIAVLSGDSYGKITASTGWHFRMLDGAGIYNMATQTVDAGPGTGIAPSKANLLSGAYDFVLENSLQEAGLSGIKKAFYTEFAKRAGSTKYTGNDGGNYTSVPNAFATLPQVGGTATLVATHTRRANSCAPLQKY</sequence>
<evidence type="ECO:0000313" key="3">
    <source>
        <dbReference type="Proteomes" id="UP000501991"/>
    </source>
</evidence>
<reference evidence="2 3" key="1">
    <citation type="submission" date="2020-02" db="EMBL/GenBank/DDBJ databases">
        <title>Nitrogenibacter mangrovi gen. nov., sp. nov. isolated from mangrove sediment, a denitrifying betaproteobacterium.</title>
        <authorList>
            <person name="Liao H."/>
            <person name="Tian Y."/>
        </authorList>
    </citation>
    <scope>NUCLEOTIDE SEQUENCE [LARGE SCALE GENOMIC DNA]</scope>
    <source>
        <strain evidence="2 3">M9-3-2</strain>
    </source>
</reference>